<protein>
    <submittedName>
        <fullName evidence="1">Uncharacterized protein</fullName>
    </submittedName>
</protein>
<dbReference type="Proteomes" id="UP000525652">
    <property type="component" value="Unassembled WGS sequence"/>
</dbReference>
<gene>
    <name evidence="1" type="ORF">H5P30_06700</name>
</gene>
<reference evidence="1 2" key="1">
    <citation type="submission" date="2020-07" db="EMBL/GenBank/DDBJ databases">
        <authorList>
            <person name="Feng X."/>
        </authorList>
    </citation>
    <scope>NUCLEOTIDE SEQUENCE [LARGE SCALE GENOMIC DNA]</scope>
    <source>
        <strain evidence="1 2">JCM14086</strain>
    </source>
</reference>
<name>A0A7X1AXA7_9BACT</name>
<keyword evidence="2" id="KW-1185">Reference proteome</keyword>
<dbReference type="AlphaFoldDB" id="A0A7X1AXA7"/>
<evidence type="ECO:0000313" key="1">
    <source>
        <dbReference type="EMBL" id="MBC2601464.1"/>
    </source>
</evidence>
<organism evidence="1 2">
    <name type="scientific">Puniceicoccus vermicola</name>
    <dbReference type="NCBI Taxonomy" id="388746"/>
    <lineage>
        <taxon>Bacteria</taxon>
        <taxon>Pseudomonadati</taxon>
        <taxon>Verrucomicrobiota</taxon>
        <taxon>Opitutia</taxon>
        <taxon>Puniceicoccales</taxon>
        <taxon>Puniceicoccaceae</taxon>
        <taxon>Puniceicoccus</taxon>
    </lineage>
</organism>
<comment type="caution">
    <text evidence="1">The sequence shown here is derived from an EMBL/GenBank/DDBJ whole genome shotgun (WGS) entry which is preliminary data.</text>
</comment>
<dbReference type="EMBL" id="JACHVA010000053">
    <property type="protein sequence ID" value="MBC2601464.1"/>
    <property type="molecule type" value="Genomic_DNA"/>
</dbReference>
<evidence type="ECO:0000313" key="2">
    <source>
        <dbReference type="Proteomes" id="UP000525652"/>
    </source>
</evidence>
<sequence>MNLSDTGRRFHLPRGDLDFLIHNLAHGENEAVALLALLTDPETVDRLLDGPSILNVVLNGRGTLGISEFLYFYLLVRRVFRDRGLEDPDLADYVAGALTDFSLSQRLKKGGRTALPFVIDLAEDLSRATSPYERFFLSVQIGNFLLVATGIFYAHLEERSKRRGAPGLGYYEDFGAGIFREAGNHPLAREFLLEDRFRQLSDAFSSSRRALNRMSDQFLIWN</sequence>
<accession>A0A7X1AXA7</accession>
<proteinExistence type="predicted"/>
<dbReference type="RefSeq" id="WP_354587423.1">
    <property type="nucleotide sequence ID" value="NZ_JBEPNX010000001.1"/>
</dbReference>